<evidence type="ECO:0000259" key="3">
    <source>
        <dbReference type="Pfam" id="PF13628"/>
    </source>
</evidence>
<sequence length="225" mass="23553">MKTSQQWALSLSVLTTLTLSSGAMAQQNSGMNTGGTTASTGSMVGRESKADFDRMNKKGAADVSGIRPTSAKLSDADSKLMMEVAKGGMMQLAVSKIAAEKATNPEVRELARAEVEEQTGLAAKLKEIAAAKGVTLPAAPDSEAQAMIAQMEGTAAGAQFDMAYVRESGVNGHQKLDKVMDMVRSQASDASLKNLEMAAHPLVKNHLKVSQDIMSKMGSGSSSNR</sequence>
<feature type="chain" id="PRO_5029873368" evidence="2">
    <location>
        <begin position="26"/>
        <end position="225"/>
    </location>
</feature>
<dbReference type="Pfam" id="PF13628">
    <property type="entry name" value="DUF4142"/>
    <property type="match status" value="1"/>
</dbReference>
<feature type="compositionally biased region" description="Polar residues" evidence="1">
    <location>
        <begin position="25"/>
        <end position="42"/>
    </location>
</feature>
<dbReference type="Gene3D" id="1.20.1260.10">
    <property type="match status" value="1"/>
</dbReference>
<dbReference type="PANTHER" id="PTHR38593:SF1">
    <property type="entry name" value="BLR2558 PROTEIN"/>
    <property type="match status" value="1"/>
</dbReference>
<evidence type="ECO:0000313" key="5">
    <source>
        <dbReference type="Proteomes" id="UP000488299"/>
    </source>
</evidence>
<protein>
    <submittedName>
        <fullName evidence="4">DUF4142 domain-containing protein</fullName>
    </submittedName>
</protein>
<dbReference type="InterPro" id="IPR025419">
    <property type="entry name" value="DUF4142"/>
</dbReference>
<organism evidence="4 5">
    <name type="scientific">Rudanella paleaurantiibacter</name>
    <dbReference type="NCBI Taxonomy" id="2614655"/>
    <lineage>
        <taxon>Bacteria</taxon>
        <taxon>Pseudomonadati</taxon>
        <taxon>Bacteroidota</taxon>
        <taxon>Cytophagia</taxon>
        <taxon>Cytophagales</taxon>
        <taxon>Cytophagaceae</taxon>
        <taxon>Rudanella</taxon>
    </lineage>
</organism>
<dbReference type="PANTHER" id="PTHR38593">
    <property type="entry name" value="BLR2558 PROTEIN"/>
    <property type="match status" value="1"/>
</dbReference>
<feature type="signal peptide" evidence="2">
    <location>
        <begin position="1"/>
        <end position="25"/>
    </location>
</feature>
<dbReference type="RefSeq" id="WP_152125857.1">
    <property type="nucleotide sequence ID" value="NZ_WELI01000009.1"/>
</dbReference>
<dbReference type="AlphaFoldDB" id="A0A7J5TUT7"/>
<evidence type="ECO:0000256" key="2">
    <source>
        <dbReference type="SAM" id="SignalP"/>
    </source>
</evidence>
<keyword evidence="2" id="KW-0732">Signal</keyword>
<reference evidence="4 5" key="1">
    <citation type="submission" date="2019-10" db="EMBL/GenBank/DDBJ databases">
        <title>Rudanella paleaurantiibacter sp. nov., isolated from sludge.</title>
        <authorList>
            <person name="Xu S.Q."/>
        </authorList>
    </citation>
    <scope>NUCLEOTIDE SEQUENCE [LARGE SCALE GENOMIC DNA]</scope>
    <source>
        <strain evidence="4 5">HX-22-17</strain>
    </source>
</reference>
<evidence type="ECO:0000313" key="4">
    <source>
        <dbReference type="EMBL" id="KAB7727904.1"/>
    </source>
</evidence>
<dbReference type="EMBL" id="WELI01000009">
    <property type="protein sequence ID" value="KAB7727904.1"/>
    <property type="molecule type" value="Genomic_DNA"/>
</dbReference>
<dbReference type="Proteomes" id="UP000488299">
    <property type="component" value="Unassembled WGS sequence"/>
</dbReference>
<gene>
    <name evidence="4" type="ORF">F5984_19230</name>
</gene>
<name>A0A7J5TUT7_9BACT</name>
<feature type="compositionally biased region" description="Basic and acidic residues" evidence="1">
    <location>
        <begin position="46"/>
        <end position="60"/>
    </location>
</feature>
<dbReference type="InterPro" id="IPR012347">
    <property type="entry name" value="Ferritin-like"/>
</dbReference>
<comment type="caution">
    <text evidence="4">The sequence shown here is derived from an EMBL/GenBank/DDBJ whole genome shotgun (WGS) entry which is preliminary data.</text>
</comment>
<proteinExistence type="predicted"/>
<accession>A0A7J5TUT7</accession>
<evidence type="ECO:0000256" key="1">
    <source>
        <dbReference type="SAM" id="MobiDB-lite"/>
    </source>
</evidence>
<feature type="region of interest" description="Disordered" evidence="1">
    <location>
        <begin position="25"/>
        <end position="66"/>
    </location>
</feature>
<keyword evidence="5" id="KW-1185">Reference proteome</keyword>
<feature type="domain" description="DUF4142" evidence="3">
    <location>
        <begin position="76"/>
        <end position="211"/>
    </location>
</feature>